<dbReference type="AlphaFoldDB" id="M5DRY0"/>
<evidence type="ECO:0000313" key="2">
    <source>
        <dbReference type="EMBL" id="CCU72676.1"/>
    </source>
</evidence>
<keyword evidence="1" id="KW-1133">Transmembrane helix</keyword>
<keyword evidence="3" id="KW-1185">Reference proteome</keyword>
<dbReference type="EMBL" id="HF680312">
    <property type="protein sequence ID" value="CCU72676.1"/>
    <property type="molecule type" value="Genomic_DNA"/>
</dbReference>
<evidence type="ECO:0000313" key="3">
    <source>
        <dbReference type="Proteomes" id="UP000011866"/>
    </source>
</evidence>
<evidence type="ECO:0000256" key="1">
    <source>
        <dbReference type="SAM" id="Phobius"/>
    </source>
</evidence>
<organism evidence="2 3">
    <name type="scientific">Thalassolituus oleivorans MIL-1</name>
    <dbReference type="NCBI Taxonomy" id="1298593"/>
    <lineage>
        <taxon>Bacteria</taxon>
        <taxon>Pseudomonadati</taxon>
        <taxon>Pseudomonadota</taxon>
        <taxon>Gammaproteobacteria</taxon>
        <taxon>Oceanospirillales</taxon>
        <taxon>Oceanospirillaceae</taxon>
        <taxon>Thalassolituus</taxon>
    </lineage>
</organism>
<keyword evidence="1" id="KW-0472">Membrane</keyword>
<proteinExistence type="predicted"/>
<name>M5DRY0_9GAMM</name>
<feature type="transmembrane region" description="Helical" evidence="1">
    <location>
        <begin position="83"/>
        <end position="102"/>
    </location>
</feature>
<dbReference type="HOGENOM" id="CLU_2182704_0_0_6"/>
<reference evidence="2 3" key="1">
    <citation type="journal article" date="2013" name="Genome Announc.">
        <title>Genome Sequence of Thalassolituus oleivorans MIL-1 (DSM 14913T).</title>
        <authorList>
            <person name="Golyshin P.N."/>
            <person name="Werner J."/>
            <person name="Chernikova T.N."/>
            <person name="Tran H."/>
            <person name="Ferrer M."/>
            <person name="Yakimov M.M."/>
            <person name="Teeling H."/>
            <person name="Golyshina O.V."/>
        </authorList>
    </citation>
    <scope>NUCLEOTIDE SEQUENCE [LARGE SCALE GENOMIC DNA]</scope>
    <source>
        <strain evidence="2 3">MIL-1</strain>
    </source>
</reference>
<feature type="transmembrane region" description="Helical" evidence="1">
    <location>
        <begin position="6"/>
        <end position="28"/>
    </location>
</feature>
<protein>
    <submittedName>
        <fullName evidence="2">Uncharacterized protein</fullName>
    </submittedName>
</protein>
<dbReference type="Proteomes" id="UP000011866">
    <property type="component" value="Chromosome"/>
</dbReference>
<dbReference type="STRING" id="187493.CN03_06900"/>
<dbReference type="KEGG" id="tol:TOL_2274"/>
<feature type="transmembrane region" description="Helical" evidence="1">
    <location>
        <begin position="61"/>
        <end position="77"/>
    </location>
</feature>
<gene>
    <name evidence="2" type="ORF">TOL_2274</name>
</gene>
<accession>M5DRY0</accession>
<keyword evidence="1" id="KW-0812">Transmembrane</keyword>
<sequence>MVTSRYYIPLLLVFGFSSEVMLYMILIFPLHNSIERVREDKFQFSSVIRNFSLFNATTGRVYYYLVLILIFSVLYFLGFETSFTYFSLLTLFLFFRAFALTYSKRGYDD</sequence>